<dbReference type="PANTHER" id="PTHR48267:SF1">
    <property type="entry name" value="BILIRUBIN OXIDASE"/>
    <property type="match status" value="1"/>
</dbReference>
<keyword evidence="1" id="KW-0479">Metal-binding</keyword>
<dbReference type="InterPro" id="IPR045087">
    <property type="entry name" value="Cu-oxidase_fam"/>
</dbReference>
<dbReference type="Proteomes" id="UP001139971">
    <property type="component" value="Unassembled WGS sequence"/>
</dbReference>
<dbReference type="InterPro" id="IPR002355">
    <property type="entry name" value="Cu_oxidase_Cu_BS"/>
</dbReference>
<proteinExistence type="predicted"/>
<dbReference type="PANTHER" id="PTHR48267">
    <property type="entry name" value="CUPREDOXIN SUPERFAMILY PROTEIN"/>
    <property type="match status" value="1"/>
</dbReference>
<sequence>MAQPVDRARRRHLAGLIAAAFAPFAPRAGAQASAQPFGSRPLAADPPVGQKFTRPLPRLTDAGIMAQTRLAGPLTLTARVEKYPLIEGYNSDIWNYSGSVDGRAVANPLLIARRGQDIDVTLVNRLGADTTIHWHGLVVDEANDGSGLHPVAHDARRRYRLRVHNRAGLYWYHAHPHFRTGEQIHQGLYGPLLVEDDEELALRKRLGLPWGERDLPLVIADKQVGRLNTIKYKMGADDWIGNRMIVNWAAEPYLDAVPGLYRFRLLNVSNARMFRLAFLHQGKPLPMRLIGTDGGLLERPWRLADAYFAPASRLDVLVDFAGLPDGERVMLASLAYEPMENDAGAAPEDPMLEHPGATPMGQALELMQIRIAGKTVKSPALPARLSTLAAPNADGATLRKFRLYVGEHGRWLINDWNMHLTGHAPAFEVRRGAREIWEIANDMRSMPHPIHVHGVQFRVISREGSPPQIVERAVADGGIGAQDLGLSDTVVVWPGERVRILIDFAQPFTGKQVYMLHCHNLEHEDQGMMASFAVVDGDEKKSA</sequence>
<dbReference type="InterPro" id="IPR008972">
    <property type="entry name" value="Cupredoxin"/>
</dbReference>
<dbReference type="PROSITE" id="PS00080">
    <property type="entry name" value="MULTICOPPER_OXIDASE2"/>
    <property type="match status" value="1"/>
</dbReference>
<dbReference type="Pfam" id="PF07731">
    <property type="entry name" value="Cu-oxidase_2"/>
    <property type="match status" value="1"/>
</dbReference>
<keyword evidence="6" id="KW-1185">Reference proteome</keyword>
<evidence type="ECO:0000313" key="5">
    <source>
        <dbReference type="EMBL" id="MDC8011355.1"/>
    </source>
</evidence>
<keyword evidence="2" id="KW-0560">Oxidoreductase</keyword>
<dbReference type="InterPro" id="IPR011707">
    <property type="entry name" value="Cu-oxidase-like_N"/>
</dbReference>
<organism evidence="5 6">
    <name type="scientific">Tahibacter soli</name>
    <dbReference type="NCBI Taxonomy" id="2983605"/>
    <lineage>
        <taxon>Bacteria</taxon>
        <taxon>Pseudomonadati</taxon>
        <taxon>Pseudomonadota</taxon>
        <taxon>Gammaproteobacteria</taxon>
        <taxon>Lysobacterales</taxon>
        <taxon>Rhodanobacteraceae</taxon>
        <taxon>Tahibacter</taxon>
    </lineage>
</organism>
<comment type="caution">
    <text evidence="5">The sequence shown here is derived from an EMBL/GenBank/DDBJ whole genome shotgun (WGS) entry which is preliminary data.</text>
</comment>
<dbReference type="Gene3D" id="2.60.40.420">
    <property type="entry name" value="Cupredoxins - blue copper proteins"/>
    <property type="match status" value="3"/>
</dbReference>
<dbReference type="AlphaFoldDB" id="A0A9X4BFM0"/>
<evidence type="ECO:0000256" key="1">
    <source>
        <dbReference type="ARBA" id="ARBA00022723"/>
    </source>
</evidence>
<dbReference type="EMBL" id="JAOVZO020000001">
    <property type="protein sequence ID" value="MDC8011355.1"/>
    <property type="molecule type" value="Genomic_DNA"/>
</dbReference>
<evidence type="ECO:0000259" key="3">
    <source>
        <dbReference type="Pfam" id="PF07731"/>
    </source>
</evidence>
<dbReference type="GO" id="GO:0005507">
    <property type="term" value="F:copper ion binding"/>
    <property type="evidence" value="ECO:0007669"/>
    <property type="project" value="InterPro"/>
</dbReference>
<gene>
    <name evidence="5" type="ORF">OD750_002210</name>
</gene>
<dbReference type="InterPro" id="IPR011706">
    <property type="entry name" value="Cu-oxidase_C"/>
</dbReference>
<feature type="domain" description="Plastocyanin-like" evidence="3">
    <location>
        <begin position="419"/>
        <end position="537"/>
    </location>
</feature>
<feature type="domain" description="Plastocyanin-like" evidence="4">
    <location>
        <begin position="105"/>
        <end position="198"/>
    </location>
</feature>
<evidence type="ECO:0000256" key="2">
    <source>
        <dbReference type="ARBA" id="ARBA00023002"/>
    </source>
</evidence>
<reference evidence="5" key="1">
    <citation type="submission" date="2023-02" db="EMBL/GenBank/DDBJ databases">
        <title>Tahibacter soli sp. nov. isolated from soil.</title>
        <authorList>
            <person name="Baek J.H."/>
            <person name="Lee J.K."/>
            <person name="Choi D.G."/>
            <person name="Jeon C.O."/>
        </authorList>
    </citation>
    <scope>NUCLEOTIDE SEQUENCE</scope>
    <source>
        <strain evidence="5">BL</strain>
    </source>
</reference>
<evidence type="ECO:0000259" key="4">
    <source>
        <dbReference type="Pfam" id="PF07732"/>
    </source>
</evidence>
<dbReference type="GO" id="GO:0016491">
    <property type="term" value="F:oxidoreductase activity"/>
    <property type="evidence" value="ECO:0007669"/>
    <property type="project" value="UniProtKB-KW"/>
</dbReference>
<name>A0A9X4BFM0_9GAMM</name>
<dbReference type="Pfam" id="PF07732">
    <property type="entry name" value="Cu-oxidase_3"/>
    <property type="match status" value="1"/>
</dbReference>
<evidence type="ECO:0000313" key="6">
    <source>
        <dbReference type="Proteomes" id="UP001139971"/>
    </source>
</evidence>
<protein>
    <submittedName>
        <fullName evidence="5">Multicopper oxidase domain-containing protein</fullName>
    </submittedName>
</protein>
<dbReference type="SUPFAM" id="SSF49503">
    <property type="entry name" value="Cupredoxins"/>
    <property type="match status" value="3"/>
</dbReference>
<dbReference type="RefSeq" id="WP_263543625.1">
    <property type="nucleotide sequence ID" value="NZ_JAOVZO020000001.1"/>
</dbReference>
<accession>A0A9X4BFM0</accession>